<dbReference type="Pfam" id="PF01553">
    <property type="entry name" value="Acyltransferase"/>
    <property type="match status" value="1"/>
</dbReference>
<comment type="similarity">
    <text evidence="2 13">Belongs to the taffazin family.</text>
</comment>
<keyword evidence="16" id="KW-1185">Reference proteome</keyword>
<comment type="subcellular location">
    <subcellularLocation>
        <location evidence="1">Mitochondrion inner membrane</location>
        <topology evidence="1">Peripheral membrane protein</topology>
        <orientation evidence="1">Intermembrane side</orientation>
    </subcellularLocation>
    <subcellularLocation>
        <location evidence="10">Mitochondrion outer membrane</location>
        <topology evidence="10">Peripheral membrane protein</topology>
        <orientation evidence="10">Intermembrane side</orientation>
    </subcellularLocation>
</comment>
<evidence type="ECO:0000256" key="12">
    <source>
        <dbReference type="ARBA" id="ARBA00049543"/>
    </source>
</evidence>
<dbReference type="GO" id="GO:0005741">
    <property type="term" value="C:mitochondrial outer membrane"/>
    <property type="evidence" value="ECO:0007669"/>
    <property type="project" value="UniProtKB-SubCell"/>
</dbReference>
<keyword evidence="5" id="KW-0999">Mitochondrion inner membrane</keyword>
<keyword evidence="4" id="KW-1000">Mitochondrion outer membrane</keyword>
<dbReference type="InterPro" id="IPR002123">
    <property type="entry name" value="Plipid/glycerol_acylTrfase"/>
</dbReference>
<dbReference type="InterPro" id="IPR000872">
    <property type="entry name" value="Tafazzin"/>
</dbReference>
<evidence type="ECO:0000256" key="2">
    <source>
        <dbReference type="ARBA" id="ARBA00010524"/>
    </source>
</evidence>
<evidence type="ECO:0000256" key="3">
    <source>
        <dbReference type="ARBA" id="ARBA00022679"/>
    </source>
</evidence>
<gene>
    <name evidence="15" type="ORF">QR680_003306</name>
</gene>
<dbReference type="PANTHER" id="PTHR12497">
    <property type="entry name" value="TAZ PROTEIN TAFAZZIN"/>
    <property type="match status" value="1"/>
</dbReference>
<organism evidence="15 16">
    <name type="scientific">Steinernema hermaphroditum</name>
    <dbReference type="NCBI Taxonomy" id="289476"/>
    <lineage>
        <taxon>Eukaryota</taxon>
        <taxon>Metazoa</taxon>
        <taxon>Ecdysozoa</taxon>
        <taxon>Nematoda</taxon>
        <taxon>Chromadorea</taxon>
        <taxon>Rhabditida</taxon>
        <taxon>Tylenchina</taxon>
        <taxon>Panagrolaimomorpha</taxon>
        <taxon>Strongyloidoidea</taxon>
        <taxon>Steinernematidae</taxon>
        <taxon>Steinernema</taxon>
    </lineage>
</organism>
<dbReference type="SUPFAM" id="SSF69593">
    <property type="entry name" value="Glycerol-3-phosphate (1)-acyltransferase"/>
    <property type="match status" value="1"/>
</dbReference>
<dbReference type="AlphaFoldDB" id="A0AA39H676"/>
<dbReference type="EMBL" id="JAUCMV010000005">
    <property type="protein sequence ID" value="KAK0399997.1"/>
    <property type="molecule type" value="Genomic_DNA"/>
</dbReference>
<proteinExistence type="inferred from homology"/>
<dbReference type="PANTHER" id="PTHR12497:SF0">
    <property type="entry name" value="TAFAZZIN"/>
    <property type="match status" value="1"/>
</dbReference>
<feature type="domain" description="Phospholipid/glycerol acyltransferase" evidence="14">
    <location>
        <begin position="88"/>
        <end position="211"/>
    </location>
</feature>
<comment type="catalytic activity">
    <reaction evidence="12">
        <text>1,2-di-(9Z-octadecenoyl)-sn-glycero-3-phosphocholine + 1-hexadecanoyl-sn-glycero-3-phosphocholine = 1-hexadecanoyl-2-(9Z-octadecenoyl)-sn-glycero-3-phosphocholine + 1-(9Z-octadecenoyl)-sn-glycero-3-phosphocholine</text>
        <dbReference type="Rhea" id="RHEA:43816"/>
        <dbReference type="ChEBI" id="CHEBI:28610"/>
        <dbReference type="ChEBI" id="CHEBI:72998"/>
        <dbReference type="ChEBI" id="CHEBI:73001"/>
        <dbReference type="ChEBI" id="CHEBI:74669"/>
    </reaction>
    <physiologicalReaction direction="left-to-right" evidence="12">
        <dbReference type="Rhea" id="RHEA:43817"/>
    </physiologicalReaction>
    <physiologicalReaction direction="right-to-left" evidence="12">
        <dbReference type="Rhea" id="RHEA:43818"/>
    </physiologicalReaction>
</comment>
<dbReference type="GO" id="GO:0047184">
    <property type="term" value="F:1-acylglycerophosphocholine O-acyltransferase activity"/>
    <property type="evidence" value="ECO:0007669"/>
    <property type="project" value="TreeGrafter"/>
</dbReference>
<evidence type="ECO:0000259" key="14">
    <source>
        <dbReference type="SMART" id="SM00563"/>
    </source>
</evidence>
<evidence type="ECO:0000313" key="16">
    <source>
        <dbReference type="Proteomes" id="UP001175271"/>
    </source>
</evidence>
<name>A0AA39H676_9BILA</name>
<evidence type="ECO:0000313" key="15">
    <source>
        <dbReference type="EMBL" id="KAK0399997.1"/>
    </source>
</evidence>
<dbReference type="Proteomes" id="UP001175271">
    <property type="component" value="Unassembled WGS sequence"/>
</dbReference>
<dbReference type="GO" id="GO:0005743">
    <property type="term" value="C:mitochondrial inner membrane"/>
    <property type="evidence" value="ECO:0007669"/>
    <property type="project" value="UniProtKB-SubCell"/>
</dbReference>
<keyword evidence="3" id="KW-0808">Transferase</keyword>
<evidence type="ECO:0000256" key="6">
    <source>
        <dbReference type="ARBA" id="ARBA00023098"/>
    </source>
</evidence>
<keyword evidence="8" id="KW-0472">Membrane</keyword>
<evidence type="ECO:0000256" key="7">
    <source>
        <dbReference type="ARBA" id="ARBA00023128"/>
    </source>
</evidence>
<dbReference type="GO" id="GO:0035965">
    <property type="term" value="P:cardiolipin acyl-chain remodeling"/>
    <property type="evidence" value="ECO:0007669"/>
    <property type="project" value="TreeGrafter"/>
</dbReference>
<comment type="catalytic activity">
    <reaction evidence="11">
        <text>1'-[1,2-diacyl-sn-glycero-3-phospho],3'-[1-acyl-sn-glycero-3-phospho]-glycerol + a 1,2-diacyl-sn-glycero-3-phosphocholine = a cardiolipin + a 1-acyl-sn-glycero-3-phosphocholine</text>
        <dbReference type="Rhea" id="RHEA:33731"/>
        <dbReference type="ChEBI" id="CHEBI:57643"/>
        <dbReference type="ChEBI" id="CHEBI:58168"/>
        <dbReference type="ChEBI" id="CHEBI:62237"/>
        <dbReference type="ChEBI" id="CHEBI:64743"/>
    </reaction>
    <physiologicalReaction direction="left-to-right" evidence="11">
        <dbReference type="Rhea" id="RHEA:33732"/>
    </physiologicalReaction>
    <physiologicalReaction direction="right-to-left" evidence="11">
        <dbReference type="Rhea" id="RHEA:33733"/>
    </physiologicalReaction>
</comment>
<dbReference type="SMART" id="SM00563">
    <property type="entry name" value="PlsC"/>
    <property type="match status" value="1"/>
</dbReference>
<dbReference type="GO" id="GO:0007007">
    <property type="term" value="P:inner mitochondrial membrane organization"/>
    <property type="evidence" value="ECO:0007669"/>
    <property type="project" value="TreeGrafter"/>
</dbReference>
<evidence type="ECO:0000256" key="4">
    <source>
        <dbReference type="ARBA" id="ARBA00022787"/>
    </source>
</evidence>
<reference evidence="15" key="1">
    <citation type="submission" date="2023-06" db="EMBL/GenBank/DDBJ databases">
        <title>Genomic analysis of the entomopathogenic nematode Steinernema hermaphroditum.</title>
        <authorList>
            <person name="Schwarz E.M."/>
            <person name="Heppert J.K."/>
            <person name="Baniya A."/>
            <person name="Schwartz H.T."/>
            <person name="Tan C.-H."/>
            <person name="Antoshechkin I."/>
            <person name="Sternberg P.W."/>
            <person name="Goodrich-Blair H."/>
            <person name="Dillman A.R."/>
        </authorList>
    </citation>
    <scope>NUCLEOTIDE SEQUENCE</scope>
    <source>
        <strain evidence="15">PS9179</strain>
        <tissue evidence="15">Whole animal</tissue>
    </source>
</reference>
<comment type="caution">
    <text evidence="15">The sequence shown here is derived from an EMBL/GenBank/DDBJ whole genome shotgun (WGS) entry which is preliminary data.</text>
</comment>
<evidence type="ECO:0000256" key="9">
    <source>
        <dbReference type="ARBA" id="ARBA00023315"/>
    </source>
</evidence>
<evidence type="ECO:0000256" key="1">
    <source>
        <dbReference type="ARBA" id="ARBA00004137"/>
    </source>
</evidence>
<sequence>MPLKPGIALSDFRLFIYSREAVMCTNNALQFPWPFPKKTSWFYRWKSNLAMSTVHLLSKTLFAADINKMVIRNRDVLVQQIANTSRPLLTVANHRCNIDDPLLWSVLTWKEFFGNLNRYRYTLAAHNICFTKSWHTKLFSLGRCVPIVRGAGVKQEGMDFCIEKLDERQWVHIFPEGKVTPQPIRIKWGVARLVMEAKLPPVVLPIWVNGMDSVWPTEKPYYPRFGKSVEITVGEPLDMQLILPTLRTSAELDRRKELADIIQEKLFSLGKAVTTRSSS</sequence>
<evidence type="ECO:0000256" key="11">
    <source>
        <dbReference type="ARBA" id="ARBA00047906"/>
    </source>
</evidence>
<keyword evidence="7" id="KW-0496">Mitochondrion</keyword>
<evidence type="ECO:0000256" key="5">
    <source>
        <dbReference type="ARBA" id="ARBA00022792"/>
    </source>
</evidence>
<evidence type="ECO:0000256" key="13">
    <source>
        <dbReference type="RuleBase" id="RU365062"/>
    </source>
</evidence>
<keyword evidence="9" id="KW-0012">Acyltransferase</keyword>
<evidence type="ECO:0000256" key="10">
    <source>
        <dbReference type="ARBA" id="ARBA00024323"/>
    </source>
</evidence>
<evidence type="ECO:0000256" key="8">
    <source>
        <dbReference type="ARBA" id="ARBA00023136"/>
    </source>
</evidence>
<dbReference type="PRINTS" id="PR00979">
    <property type="entry name" value="TAFAZZIN"/>
</dbReference>
<accession>A0AA39H676</accession>
<keyword evidence="6" id="KW-0443">Lipid metabolism</keyword>
<protein>
    <recommendedName>
        <fullName evidence="13">Tafazzin family protein</fullName>
    </recommendedName>
</protein>
<dbReference type="CDD" id="cd07989">
    <property type="entry name" value="LPLAT_AGPAT-like"/>
    <property type="match status" value="1"/>
</dbReference>